<dbReference type="InterPro" id="IPR016425">
    <property type="entry name" value="IspG_bac"/>
</dbReference>
<dbReference type="GO" id="GO:0046429">
    <property type="term" value="F:4-hydroxy-3-methylbut-2-en-1-yl diphosphate synthase activity (ferredoxin)"/>
    <property type="evidence" value="ECO:0007669"/>
    <property type="project" value="UniProtKB-EC"/>
</dbReference>
<dbReference type="PIRSF" id="PIRSF004640">
    <property type="entry name" value="IspG"/>
    <property type="match status" value="1"/>
</dbReference>
<evidence type="ECO:0000256" key="3">
    <source>
        <dbReference type="ARBA" id="ARBA00023002"/>
    </source>
</evidence>
<feature type="binding site" evidence="7">
    <location>
        <position position="280"/>
    </location>
    <ligand>
        <name>[4Fe-4S] cluster</name>
        <dbReference type="ChEBI" id="CHEBI:49883"/>
    </ligand>
</feature>
<evidence type="ECO:0000256" key="5">
    <source>
        <dbReference type="ARBA" id="ARBA00023014"/>
    </source>
</evidence>
<dbReference type="SUPFAM" id="SSF51717">
    <property type="entry name" value="Dihydropteroate synthetase-like"/>
    <property type="match status" value="1"/>
</dbReference>
<feature type="domain" description="IspG C-terminal" evidence="9">
    <location>
        <begin position="276"/>
        <end position="363"/>
    </location>
</feature>
<evidence type="ECO:0000256" key="2">
    <source>
        <dbReference type="ARBA" id="ARBA00022723"/>
    </source>
</evidence>
<keyword evidence="5 7" id="KW-0411">Iron-sulfur</keyword>
<dbReference type="PANTHER" id="PTHR30454">
    <property type="entry name" value="4-HYDROXY-3-METHYLBUT-2-EN-1-YL DIPHOSPHATE SYNTHASE"/>
    <property type="match status" value="1"/>
</dbReference>
<comment type="cofactor">
    <cofactor evidence="7">
        <name>[4Fe-4S] cluster</name>
        <dbReference type="ChEBI" id="CHEBI:49883"/>
    </cofactor>
    <text evidence="7">Binds 1 [4Fe-4S] cluster.</text>
</comment>
<keyword evidence="4 7" id="KW-0408">Iron</keyword>
<dbReference type="PANTHER" id="PTHR30454:SF0">
    <property type="entry name" value="4-HYDROXY-3-METHYLBUT-2-EN-1-YL DIPHOSPHATE SYNTHASE (FERREDOXIN), CHLOROPLASTIC"/>
    <property type="match status" value="1"/>
</dbReference>
<keyword evidence="3 7" id="KW-0560">Oxidoreductase</keyword>
<comment type="pathway">
    <text evidence="7">Isoprenoid biosynthesis; isopentenyl diphosphate biosynthesis via DXP pathway; isopentenyl diphosphate from 1-deoxy-D-xylulose 5-phosphate: step 5/6.</text>
</comment>
<keyword evidence="2 7" id="KW-0479">Metal-binding</keyword>
<protein>
    <recommendedName>
        <fullName evidence="7">4-hydroxy-3-methylbut-2-en-1-yl diphosphate synthase (flavodoxin)</fullName>
        <ecNumber evidence="7">1.17.7.3</ecNumber>
    </recommendedName>
    <alternativeName>
        <fullName evidence="7">1-hydroxy-2-methyl-2-(E)-butenyl 4-diphosphate synthase</fullName>
    </alternativeName>
</protein>
<dbReference type="InterPro" id="IPR058579">
    <property type="entry name" value="IspG_C"/>
</dbReference>
<dbReference type="Pfam" id="PF04551">
    <property type="entry name" value="GcpE"/>
    <property type="match status" value="1"/>
</dbReference>
<evidence type="ECO:0000259" key="9">
    <source>
        <dbReference type="Pfam" id="PF26540"/>
    </source>
</evidence>
<feature type="binding site" evidence="7">
    <location>
        <position position="322"/>
    </location>
    <ligand>
        <name>[4Fe-4S] cluster</name>
        <dbReference type="ChEBI" id="CHEBI:49883"/>
    </ligand>
</feature>
<feature type="binding site" evidence="7">
    <location>
        <position position="283"/>
    </location>
    <ligand>
        <name>[4Fe-4S] cluster</name>
        <dbReference type="ChEBI" id="CHEBI:49883"/>
    </ligand>
</feature>
<dbReference type="InterPro" id="IPR004588">
    <property type="entry name" value="IspG_bac-typ"/>
</dbReference>
<dbReference type="NCBIfam" id="TIGR00612">
    <property type="entry name" value="ispG_gcpE"/>
    <property type="match status" value="1"/>
</dbReference>
<comment type="similarity">
    <text evidence="7">Belongs to the IspG family.</text>
</comment>
<keyword evidence="6 7" id="KW-0414">Isoprene biosynthesis</keyword>
<dbReference type="Gene3D" id="3.30.413.10">
    <property type="entry name" value="Sulfite Reductase Hemoprotein, domain 1"/>
    <property type="match status" value="1"/>
</dbReference>
<dbReference type="InterPro" id="IPR045854">
    <property type="entry name" value="NO2/SO3_Rdtase_4Fe4S_sf"/>
</dbReference>
<dbReference type="NCBIfam" id="NF001540">
    <property type="entry name" value="PRK00366.1"/>
    <property type="match status" value="1"/>
</dbReference>
<dbReference type="EMBL" id="CP097160">
    <property type="protein sequence ID" value="UQN15929.1"/>
    <property type="molecule type" value="Genomic_DNA"/>
</dbReference>
<evidence type="ECO:0000256" key="4">
    <source>
        <dbReference type="ARBA" id="ARBA00023004"/>
    </source>
</evidence>
<reference evidence="10" key="1">
    <citation type="submission" date="2022-05" db="EMBL/GenBank/DDBJ databases">
        <title>Complete genome sequence of toluene-degrading Gulosibacter sediminis strain ACHW.36C.</title>
        <authorList>
            <person name="Wai A.C."/>
            <person name="Lai G.K."/>
            <person name="Griffin S.D."/>
            <person name="Leung F.C."/>
        </authorList>
    </citation>
    <scope>NUCLEOTIDE SEQUENCE [LARGE SCALE GENOMIC DNA]</scope>
    <source>
        <strain evidence="10">ACHW.36C</strain>
    </source>
</reference>
<dbReference type="EC" id="1.17.7.3" evidence="7"/>
<feature type="domain" description="IspG TIM-barrel" evidence="8">
    <location>
        <begin position="21"/>
        <end position="261"/>
    </location>
</feature>
<dbReference type="InterPro" id="IPR058578">
    <property type="entry name" value="IspG_TIM"/>
</dbReference>
<feature type="binding site" evidence="7">
    <location>
        <position position="315"/>
    </location>
    <ligand>
        <name>[4Fe-4S] cluster</name>
        <dbReference type="ChEBI" id="CHEBI:49883"/>
    </ligand>
</feature>
<dbReference type="InterPro" id="IPR011005">
    <property type="entry name" value="Dihydropteroate_synth-like_sf"/>
</dbReference>
<evidence type="ECO:0000313" key="10">
    <source>
        <dbReference type="EMBL" id="UQN15929.1"/>
    </source>
</evidence>
<dbReference type="HAMAP" id="MF_00159">
    <property type="entry name" value="IspG"/>
    <property type="match status" value="1"/>
</dbReference>
<gene>
    <name evidence="7 10" type="primary">ispG</name>
    <name evidence="10" type="synonym">gcpE</name>
    <name evidence="10" type="ORF">M3M28_05635</name>
</gene>
<evidence type="ECO:0000256" key="7">
    <source>
        <dbReference type="HAMAP-Rule" id="MF_00159"/>
    </source>
</evidence>
<proteinExistence type="inferred from homology"/>
<sequence>MPAVNLGLPSVPSVITPRRKTRKVKLGSTFVGGDAPISVQSMTTTPTTDINATLQQIAELTASGCDIVRVAVPSRDDAEALPIIAKKSQIPVIADIHFQPNYVFQAIDAGCAGVRVNPGNIRKFDDKVGDIAKAAKDAGVALRIGVNAGSLEPSLLQKYGKPTAEALVESAVWEASLFEEHDFHDFGISVKHNDPVVMVRAYRMLSERGDWPLHLGVTEAGPAFQGTIKSAVAFGSLLSDGIGDTIRVSLSAPPVEEVKVGLQILQSLNLRERRLEIVSCPSCGRAQVDVYTLADSVQEGLKHLTVPIRVAVMGCVVNGPGEAREADLGVASGNGKGQIFVKGEVIKTVQEDQIVETLIQEAERIAAEMPSDVQGTPEVIA</sequence>
<dbReference type="SUPFAM" id="SSF56014">
    <property type="entry name" value="Nitrite and sulphite reductase 4Fe-4S domain-like"/>
    <property type="match status" value="1"/>
</dbReference>
<dbReference type="Gene3D" id="3.20.20.20">
    <property type="entry name" value="Dihydropteroate synthase-like"/>
    <property type="match status" value="1"/>
</dbReference>
<comment type="function">
    <text evidence="7">Converts 2C-methyl-D-erythritol 2,4-cyclodiphosphate (ME-2,4cPP) into 1-hydroxy-2-methyl-2-(E)-butenyl 4-diphosphate.</text>
</comment>
<evidence type="ECO:0000259" key="8">
    <source>
        <dbReference type="Pfam" id="PF04551"/>
    </source>
</evidence>
<accession>A0ABY4N1M9</accession>
<keyword evidence="1 7" id="KW-0004">4Fe-4S</keyword>
<organism evidence="10">
    <name type="scientific">Gulosibacter sediminis</name>
    <dbReference type="NCBI Taxonomy" id="1729695"/>
    <lineage>
        <taxon>Bacteria</taxon>
        <taxon>Bacillati</taxon>
        <taxon>Actinomycetota</taxon>
        <taxon>Actinomycetes</taxon>
        <taxon>Micrococcales</taxon>
        <taxon>Microbacteriaceae</taxon>
        <taxon>Gulosibacter</taxon>
    </lineage>
</organism>
<evidence type="ECO:0000256" key="6">
    <source>
        <dbReference type="ARBA" id="ARBA00023229"/>
    </source>
</evidence>
<evidence type="ECO:0000256" key="1">
    <source>
        <dbReference type="ARBA" id="ARBA00022485"/>
    </source>
</evidence>
<comment type="catalytic activity">
    <reaction evidence="7">
        <text>(2E)-4-hydroxy-3-methylbut-2-enyl diphosphate + oxidized [flavodoxin] + H2O + 2 H(+) = 2-C-methyl-D-erythritol 2,4-cyclic diphosphate + reduced [flavodoxin]</text>
        <dbReference type="Rhea" id="RHEA:43604"/>
        <dbReference type="Rhea" id="RHEA-COMP:10622"/>
        <dbReference type="Rhea" id="RHEA-COMP:10623"/>
        <dbReference type="ChEBI" id="CHEBI:15377"/>
        <dbReference type="ChEBI" id="CHEBI:15378"/>
        <dbReference type="ChEBI" id="CHEBI:57618"/>
        <dbReference type="ChEBI" id="CHEBI:58210"/>
        <dbReference type="ChEBI" id="CHEBI:58483"/>
        <dbReference type="ChEBI" id="CHEBI:128753"/>
        <dbReference type="EC" id="1.17.7.3"/>
    </reaction>
</comment>
<name>A0ABY4N1M9_9MICO</name>
<dbReference type="Pfam" id="PF26540">
    <property type="entry name" value="GcpE_C"/>
    <property type="match status" value="1"/>
</dbReference>